<organism evidence="1 2">
    <name type="scientific">Polyplax serrata</name>
    <name type="common">Common mouse louse</name>
    <dbReference type="NCBI Taxonomy" id="468196"/>
    <lineage>
        <taxon>Eukaryota</taxon>
        <taxon>Metazoa</taxon>
        <taxon>Ecdysozoa</taxon>
        <taxon>Arthropoda</taxon>
        <taxon>Hexapoda</taxon>
        <taxon>Insecta</taxon>
        <taxon>Pterygota</taxon>
        <taxon>Neoptera</taxon>
        <taxon>Paraneoptera</taxon>
        <taxon>Psocodea</taxon>
        <taxon>Troctomorpha</taxon>
        <taxon>Phthiraptera</taxon>
        <taxon>Anoplura</taxon>
        <taxon>Polyplacidae</taxon>
        <taxon>Polyplax</taxon>
    </lineage>
</organism>
<comment type="caution">
    <text evidence="1">The sequence shown here is derived from an EMBL/GenBank/DDBJ whole genome shotgun (WGS) entry which is preliminary data.</text>
</comment>
<reference evidence="1 2" key="1">
    <citation type="submission" date="2023-10" db="EMBL/GenBank/DDBJ databases">
        <title>Genomes of two closely related lineages of the louse Polyplax serrata with different host specificities.</title>
        <authorList>
            <person name="Martinu J."/>
            <person name="Tarabai H."/>
            <person name="Stefka J."/>
            <person name="Hypsa V."/>
        </authorList>
    </citation>
    <scope>NUCLEOTIDE SEQUENCE [LARGE SCALE GENOMIC DNA]</scope>
    <source>
        <strain evidence="1">HR10_N</strain>
    </source>
</reference>
<gene>
    <name evidence="1" type="ORF">RUM43_011375</name>
</gene>
<sequence>MVEHLSRQELLALRCNGDLSWVQKKEKSGAFYFQKSRHFTVSRQEIRHLGPSTDQFKEIDHNKIRNAIRECSAKWNGVKPITWESPRHTVGRLQEEFTL</sequence>
<protein>
    <submittedName>
        <fullName evidence="1">Uncharacterized protein</fullName>
    </submittedName>
</protein>
<evidence type="ECO:0000313" key="1">
    <source>
        <dbReference type="EMBL" id="KAK6621070.1"/>
    </source>
</evidence>
<evidence type="ECO:0000313" key="2">
    <source>
        <dbReference type="Proteomes" id="UP001372834"/>
    </source>
</evidence>
<name>A0AAN8NM28_POLSC</name>
<accession>A0AAN8NM28</accession>
<dbReference type="Proteomes" id="UP001372834">
    <property type="component" value="Unassembled WGS sequence"/>
</dbReference>
<proteinExistence type="predicted"/>
<dbReference type="AlphaFoldDB" id="A0AAN8NM28"/>
<dbReference type="EMBL" id="JAWJWE010000039">
    <property type="protein sequence ID" value="KAK6621070.1"/>
    <property type="molecule type" value="Genomic_DNA"/>
</dbReference>